<dbReference type="InterPro" id="IPR033891">
    <property type="entry name" value="TTC38"/>
</dbReference>
<dbReference type="SUPFAM" id="SSF48452">
    <property type="entry name" value="TPR-like"/>
    <property type="match status" value="1"/>
</dbReference>
<protein>
    <recommendedName>
        <fullName evidence="2">Tetratricopeptide repeat protein 38</fullName>
    </recommendedName>
</protein>
<comment type="similarity">
    <text evidence="1">Belongs to the TTC38 family.</text>
</comment>
<name>A0ABY7EFL7_MYAAR</name>
<dbReference type="InterPro" id="IPR011990">
    <property type="entry name" value="TPR-like_helical_dom_sf"/>
</dbReference>
<reference evidence="5" key="1">
    <citation type="submission" date="2022-11" db="EMBL/GenBank/DDBJ databases">
        <title>Centuries of genome instability and evolution in soft-shell clam transmissible cancer (bioRxiv).</title>
        <authorList>
            <person name="Hart S.F.M."/>
            <person name="Yonemitsu M.A."/>
            <person name="Giersch R.M."/>
            <person name="Beal B.F."/>
            <person name="Arriagada G."/>
            <person name="Davis B.W."/>
            <person name="Ostrander E.A."/>
            <person name="Goff S.P."/>
            <person name="Metzger M.J."/>
        </authorList>
    </citation>
    <scope>NUCLEOTIDE SEQUENCE</scope>
    <source>
        <strain evidence="5">MELC-2E11</strain>
        <tissue evidence="5">Siphon/mantle</tissue>
    </source>
</reference>
<gene>
    <name evidence="5" type="ORF">MAR_017436</name>
</gene>
<proteinExistence type="inferred from homology"/>
<sequence>MHSNWRDCKAWLDNGLPINTTCNEAAKLYDASLTQYVGKYNDMNVGGLEKSMEDTLRADPNFVMGHVIKNGLNLLGTGTSIQFDNKLATDVDTMVRLCFNQQGLSDREKMHVNAVKLWSVGKMARACDIWEDILLDNPSDILALKYLYGMYAFGLEETNLYPEAEKFARMGLEINEKDVWSTHCIAHVMEMTGRHDEGIKFMSGTENNWAVYKTSKSTGAPLHFVDACSLLLRLNMEGVRLEGRWNDCYEVIRPHVDDHVLTFNDNHILLACLGANKIETVKRMMTSIKESVVKCTGDLANITKEVGLPICEAFVAYNDGDYAKAVDLMYPIRYQVWKIGGSNAQRDIYNIFLINAALKSNKQKHRRLASRKQGHRGNV</sequence>
<evidence type="ECO:0000256" key="4">
    <source>
        <dbReference type="ARBA" id="ARBA00022803"/>
    </source>
</evidence>
<organism evidence="5 6">
    <name type="scientific">Mya arenaria</name>
    <name type="common">Soft-shell clam</name>
    <dbReference type="NCBI Taxonomy" id="6604"/>
    <lineage>
        <taxon>Eukaryota</taxon>
        <taxon>Metazoa</taxon>
        <taxon>Spiralia</taxon>
        <taxon>Lophotrochozoa</taxon>
        <taxon>Mollusca</taxon>
        <taxon>Bivalvia</taxon>
        <taxon>Autobranchia</taxon>
        <taxon>Heteroconchia</taxon>
        <taxon>Euheterodonta</taxon>
        <taxon>Imparidentia</taxon>
        <taxon>Neoheterodontei</taxon>
        <taxon>Myida</taxon>
        <taxon>Myoidea</taxon>
        <taxon>Myidae</taxon>
        <taxon>Mya</taxon>
    </lineage>
</organism>
<evidence type="ECO:0000256" key="1">
    <source>
        <dbReference type="ARBA" id="ARBA00005857"/>
    </source>
</evidence>
<keyword evidence="3" id="KW-0677">Repeat</keyword>
<dbReference type="Proteomes" id="UP001164746">
    <property type="component" value="Chromosome 6"/>
</dbReference>
<keyword evidence="4" id="KW-0802">TPR repeat</keyword>
<dbReference type="EMBL" id="CP111017">
    <property type="protein sequence ID" value="WAR07478.1"/>
    <property type="molecule type" value="Genomic_DNA"/>
</dbReference>
<accession>A0ABY7EFL7</accession>
<evidence type="ECO:0000313" key="5">
    <source>
        <dbReference type="EMBL" id="WAR07478.1"/>
    </source>
</evidence>
<evidence type="ECO:0000313" key="6">
    <source>
        <dbReference type="Proteomes" id="UP001164746"/>
    </source>
</evidence>
<evidence type="ECO:0000256" key="3">
    <source>
        <dbReference type="ARBA" id="ARBA00022737"/>
    </source>
</evidence>
<dbReference type="PANTHER" id="PTHR16263:SF4">
    <property type="entry name" value="TETRATRICOPEPTIDE REPEAT PROTEIN 38"/>
    <property type="match status" value="1"/>
</dbReference>
<evidence type="ECO:0000256" key="2">
    <source>
        <dbReference type="ARBA" id="ARBA00019992"/>
    </source>
</evidence>
<dbReference type="CDD" id="cd05804">
    <property type="entry name" value="StaR_like"/>
    <property type="match status" value="1"/>
</dbReference>
<dbReference type="PANTHER" id="PTHR16263">
    <property type="entry name" value="TETRATRICOPEPTIDE REPEAT PROTEIN 38"/>
    <property type="match status" value="1"/>
</dbReference>
<keyword evidence="6" id="KW-1185">Reference proteome</keyword>